<name>A0A9D5H0X4_PEA</name>
<gene>
    <name evidence="3" type="ORF">KIW84_015711</name>
</gene>
<accession>A0A9D5H0X4</accession>
<dbReference type="GO" id="GO:0006508">
    <property type="term" value="P:proteolysis"/>
    <property type="evidence" value="ECO:0007669"/>
    <property type="project" value="InterPro"/>
</dbReference>
<dbReference type="Gene3D" id="3.40.50.12660">
    <property type="match status" value="1"/>
</dbReference>
<dbReference type="InterPro" id="IPR011600">
    <property type="entry name" value="Pept_C14_caspase"/>
</dbReference>
<dbReference type="PANTHER" id="PTHR48104:SF11">
    <property type="entry name" value="ICE-LIKE PROTEASE (CASPASE) P20 DOMAIN PROTEIN"/>
    <property type="match status" value="1"/>
</dbReference>
<dbReference type="EMBL" id="JAMSHJ010000001">
    <property type="protein sequence ID" value="KAI5448398.1"/>
    <property type="molecule type" value="Genomic_DNA"/>
</dbReference>
<dbReference type="Gramene" id="Psat01G0571100-T1">
    <property type="protein sequence ID" value="KAI5448398.1"/>
    <property type="gene ID" value="KIW84_015711"/>
</dbReference>
<protein>
    <recommendedName>
        <fullName evidence="2">Peptidase C14 caspase domain-containing protein</fullName>
    </recommendedName>
</protein>
<keyword evidence="4" id="KW-1185">Reference proteome</keyword>
<comment type="caution">
    <text evidence="3">The sequence shown here is derived from an EMBL/GenBank/DDBJ whole genome shotgun (WGS) entry which is preliminary data.</text>
</comment>
<sequence length="397" mass="44299">MKNTRLNSIYQQKQDNDIAMYTSTKQELVSVELQAIISANHGFKDGDQRKHQEKSLINNSPGSLSGNGNGSVFISLYNYNYSIQYPATTTYGTPVRPYSSPFRPPSVFGNKRAVLFGISYANTAAPRKLRGSANNAKCMKQFLIDKLGFPSNSIYMLTDDSEEKNTTPTKSNMRMAMKWLVEGCKPGDSLVFYFCGHGSRVKDRNRDEADGYDEAICPVDYEHEGMILDDEINATIVRPLPHGAKLHALVDASFSGTILDLSFVCKTNWFGSLGWKDQRHRRAGYKGTRGGLAVCISACDDDGNAASKSALTYSFLQVMQDVPKLTYGRLLNAMLFTIHWAKAGKYELKGQDLAGNTWQQQHAHVMYQLYRRAKTLINLPEVDTKCVFFAGAATFVF</sequence>
<dbReference type="InterPro" id="IPR050452">
    <property type="entry name" value="Metacaspase"/>
</dbReference>
<dbReference type="GO" id="GO:0004197">
    <property type="term" value="F:cysteine-type endopeptidase activity"/>
    <property type="evidence" value="ECO:0007669"/>
    <property type="project" value="InterPro"/>
</dbReference>
<feature type="domain" description="Peptidase C14 caspase" evidence="2">
    <location>
        <begin position="111"/>
        <end position="338"/>
    </location>
</feature>
<dbReference type="PANTHER" id="PTHR48104">
    <property type="entry name" value="METACASPASE-4"/>
    <property type="match status" value="1"/>
</dbReference>
<proteinExistence type="inferred from homology"/>
<comment type="similarity">
    <text evidence="1">Belongs to the peptidase C14B family.</text>
</comment>
<evidence type="ECO:0000313" key="4">
    <source>
        <dbReference type="Proteomes" id="UP001058974"/>
    </source>
</evidence>
<dbReference type="Pfam" id="PF00656">
    <property type="entry name" value="Peptidase_C14"/>
    <property type="match status" value="1"/>
</dbReference>
<dbReference type="GO" id="GO:0005737">
    <property type="term" value="C:cytoplasm"/>
    <property type="evidence" value="ECO:0007669"/>
    <property type="project" value="TreeGrafter"/>
</dbReference>
<evidence type="ECO:0000256" key="1">
    <source>
        <dbReference type="ARBA" id="ARBA00009005"/>
    </source>
</evidence>
<dbReference type="AlphaFoldDB" id="A0A9D5H0X4"/>
<organism evidence="3 4">
    <name type="scientific">Pisum sativum</name>
    <name type="common">Garden pea</name>
    <name type="synonym">Lathyrus oleraceus</name>
    <dbReference type="NCBI Taxonomy" id="3888"/>
    <lineage>
        <taxon>Eukaryota</taxon>
        <taxon>Viridiplantae</taxon>
        <taxon>Streptophyta</taxon>
        <taxon>Embryophyta</taxon>
        <taxon>Tracheophyta</taxon>
        <taxon>Spermatophyta</taxon>
        <taxon>Magnoliopsida</taxon>
        <taxon>eudicotyledons</taxon>
        <taxon>Gunneridae</taxon>
        <taxon>Pentapetalae</taxon>
        <taxon>rosids</taxon>
        <taxon>fabids</taxon>
        <taxon>Fabales</taxon>
        <taxon>Fabaceae</taxon>
        <taxon>Papilionoideae</taxon>
        <taxon>50 kb inversion clade</taxon>
        <taxon>NPAAA clade</taxon>
        <taxon>Hologalegina</taxon>
        <taxon>IRL clade</taxon>
        <taxon>Fabeae</taxon>
        <taxon>Lathyrus</taxon>
    </lineage>
</organism>
<evidence type="ECO:0000313" key="3">
    <source>
        <dbReference type="EMBL" id="KAI5448398.1"/>
    </source>
</evidence>
<evidence type="ECO:0000259" key="2">
    <source>
        <dbReference type="Pfam" id="PF00656"/>
    </source>
</evidence>
<reference evidence="3 4" key="1">
    <citation type="journal article" date="2022" name="Nat. Genet.">
        <title>Improved pea reference genome and pan-genome highlight genomic features and evolutionary characteristics.</title>
        <authorList>
            <person name="Yang T."/>
            <person name="Liu R."/>
            <person name="Luo Y."/>
            <person name="Hu S."/>
            <person name="Wang D."/>
            <person name="Wang C."/>
            <person name="Pandey M.K."/>
            <person name="Ge S."/>
            <person name="Xu Q."/>
            <person name="Li N."/>
            <person name="Li G."/>
            <person name="Huang Y."/>
            <person name="Saxena R.K."/>
            <person name="Ji Y."/>
            <person name="Li M."/>
            <person name="Yan X."/>
            <person name="He Y."/>
            <person name="Liu Y."/>
            <person name="Wang X."/>
            <person name="Xiang C."/>
            <person name="Varshney R.K."/>
            <person name="Ding H."/>
            <person name="Gao S."/>
            <person name="Zong X."/>
        </authorList>
    </citation>
    <scope>NUCLEOTIDE SEQUENCE [LARGE SCALE GENOMIC DNA]</scope>
    <source>
        <strain evidence="3 4">cv. Zhongwan 6</strain>
    </source>
</reference>
<dbReference type="Proteomes" id="UP001058974">
    <property type="component" value="Chromosome 1"/>
</dbReference>